<dbReference type="NCBIfam" id="NF001810">
    <property type="entry name" value="PRK00529.1"/>
    <property type="match status" value="1"/>
</dbReference>
<dbReference type="InterPro" id="IPR020599">
    <property type="entry name" value="Transl_elong_fac_P/YeiP"/>
</dbReference>
<dbReference type="SUPFAM" id="SSF50249">
    <property type="entry name" value="Nucleic acid-binding proteins"/>
    <property type="match status" value="2"/>
</dbReference>
<reference evidence="4" key="1">
    <citation type="submission" date="2023-05" db="EMBL/GenBank/DDBJ databases">
        <title>Nepenthes gracilis genome sequencing.</title>
        <authorList>
            <person name="Fukushima K."/>
        </authorList>
    </citation>
    <scope>NUCLEOTIDE SEQUENCE</scope>
    <source>
        <strain evidence="4">SING2019-196</strain>
    </source>
</reference>
<evidence type="ECO:0000256" key="1">
    <source>
        <dbReference type="ARBA" id="ARBA00009479"/>
    </source>
</evidence>
<gene>
    <name evidence="4" type="ORF">Nepgr_009285</name>
</gene>
<comment type="similarity">
    <text evidence="1">Belongs to the elongation factor P family.</text>
</comment>
<dbReference type="Gene3D" id="2.30.30.30">
    <property type="match status" value="1"/>
</dbReference>
<dbReference type="Pfam" id="PF08207">
    <property type="entry name" value="EFP_N"/>
    <property type="match status" value="1"/>
</dbReference>
<dbReference type="Pfam" id="PF01132">
    <property type="entry name" value="EFP"/>
    <property type="match status" value="1"/>
</dbReference>
<keyword evidence="5" id="KW-1185">Reference proteome</keyword>
<accession>A0AAD3SAB5</accession>
<dbReference type="InterPro" id="IPR012340">
    <property type="entry name" value="NA-bd_OB-fold"/>
</dbReference>
<dbReference type="SUPFAM" id="SSF50104">
    <property type="entry name" value="Translation proteins SH3-like domain"/>
    <property type="match status" value="1"/>
</dbReference>
<dbReference type="InterPro" id="IPR008991">
    <property type="entry name" value="Translation_prot_SH3-like_sf"/>
</dbReference>
<dbReference type="InterPro" id="IPR014722">
    <property type="entry name" value="Rib_uL2_dom2"/>
</dbReference>
<protein>
    <recommendedName>
        <fullName evidence="6">Elongation factor P</fullName>
    </recommendedName>
</protein>
<sequence>MRDSVCVTQQGNQGKQTAIQFYRAIEDGVTLTSKFAKSAVFIHLLPDSASVSNDPVSCSFNHRCSSAINLRSLQLWFPLKIRLYRPSPPWDAFSDTGTTPLSLAFHREKNSTRFTIMGRLICKQLCQALLFGAAAATNTAVNNALLSITKRTVVTHIRRCNVLMNSCCRESPFRGLLATPWSVTQQCGAKVMGSEVRVGNIIQRKGRVYQVLKAQHTQHGRGGASIQVELRDVDGGNKVTERFRPDEAVERVFVEDKSFTYLYTEGNAVVLMDPKTFEQIEVSKELFGKAAVYLRDDMKVSVQYYDGRPMSASVPQRVTCIVVEAQTPMKGVSVTPQYKRVLLDNGLTILAPPFIVTGDAIVINTTDDLYITRAKE</sequence>
<dbReference type="EMBL" id="BSYO01000007">
    <property type="protein sequence ID" value="GMH07445.1"/>
    <property type="molecule type" value="Genomic_DNA"/>
</dbReference>
<organism evidence="4 5">
    <name type="scientific">Nepenthes gracilis</name>
    <name type="common">Slender pitcher plant</name>
    <dbReference type="NCBI Taxonomy" id="150966"/>
    <lineage>
        <taxon>Eukaryota</taxon>
        <taxon>Viridiplantae</taxon>
        <taxon>Streptophyta</taxon>
        <taxon>Embryophyta</taxon>
        <taxon>Tracheophyta</taxon>
        <taxon>Spermatophyta</taxon>
        <taxon>Magnoliopsida</taxon>
        <taxon>eudicotyledons</taxon>
        <taxon>Gunneridae</taxon>
        <taxon>Pentapetalae</taxon>
        <taxon>Caryophyllales</taxon>
        <taxon>Nepenthaceae</taxon>
        <taxon>Nepenthes</taxon>
    </lineage>
</organism>
<dbReference type="GO" id="GO:0005829">
    <property type="term" value="C:cytosol"/>
    <property type="evidence" value="ECO:0007669"/>
    <property type="project" value="UniProtKB-ARBA"/>
</dbReference>
<evidence type="ECO:0000259" key="3">
    <source>
        <dbReference type="SMART" id="SM01185"/>
    </source>
</evidence>
<dbReference type="FunFam" id="2.40.50.140:FF:000004">
    <property type="entry name" value="Elongation factor P"/>
    <property type="match status" value="1"/>
</dbReference>
<feature type="domain" description="Elongation factor P C-terminal" evidence="2">
    <location>
        <begin position="318"/>
        <end position="373"/>
    </location>
</feature>
<evidence type="ECO:0000313" key="5">
    <source>
        <dbReference type="Proteomes" id="UP001279734"/>
    </source>
</evidence>
<dbReference type="InterPro" id="IPR015365">
    <property type="entry name" value="Elong-fact-P_C"/>
</dbReference>
<evidence type="ECO:0008006" key="6">
    <source>
        <dbReference type="Google" id="ProtNLM"/>
    </source>
</evidence>
<dbReference type="Gene3D" id="2.40.50.140">
    <property type="entry name" value="Nucleic acid-binding proteins"/>
    <property type="match status" value="2"/>
</dbReference>
<dbReference type="InterPro" id="IPR001059">
    <property type="entry name" value="Transl_elong_P/YeiP_cen"/>
</dbReference>
<evidence type="ECO:0000313" key="4">
    <source>
        <dbReference type="EMBL" id="GMH07445.1"/>
    </source>
</evidence>
<dbReference type="PANTHER" id="PTHR30053">
    <property type="entry name" value="ELONGATION FACTOR P"/>
    <property type="match status" value="1"/>
</dbReference>
<dbReference type="SMART" id="SM01185">
    <property type="entry name" value="EFP"/>
    <property type="match status" value="1"/>
</dbReference>
<comment type="caution">
    <text evidence="4">The sequence shown here is derived from an EMBL/GenBank/DDBJ whole genome shotgun (WGS) entry which is preliminary data.</text>
</comment>
<proteinExistence type="inferred from homology"/>
<dbReference type="InterPro" id="IPR013185">
    <property type="entry name" value="Transl_elong_KOW-like"/>
</dbReference>
<dbReference type="Pfam" id="PF09285">
    <property type="entry name" value="Elong-fact-P_C"/>
    <property type="match status" value="1"/>
</dbReference>
<name>A0AAD3SAB5_NEPGR</name>
<dbReference type="CDD" id="cd04470">
    <property type="entry name" value="S1_EF-P_repeat_1"/>
    <property type="match status" value="1"/>
</dbReference>
<feature type="domain" description="Translation elongation factor P/YeiP central" evidence="3">
    <location>
        <begin position="256"/>
        <end position="310"/>
    </location>
</feature>
<dbReference type="GO" id="GO:0043043">
    <property type="term" value="P:peptide biosynthetic process"/>
    <property type="evidence" value="ECO:0007669"/>
    <property type="project" value="InterPro"/>
</dbReference>
<dbReference type="Proteomes" id="UP001279734">
    <property type="component" value="Unassembled WGS sequence"/>
</dbReference>
<dbReference type="GO" id="GO:0003746">
    <property type="term" value="F:translation elongation factor activity"/>
    <property type="evidence" value="ECO:0007669"/>
    <property type="project" value="InterPro"/>
</dbReference>
<dbReference type="FunFam" id="2.40.50.140:FF:000009">
    <property type="entry name" value="Elongation factor P"/>
    <property type="match status" value="1"/>
</dbReference>
<dbReference type="AlphaFoldDB" id="A0AAD3SAB5"/>
<evidence type="ECO:0000259" key="2">
    <source>
        <dbReference type="SMART" id="SM00841"/>
    </source>
</evidence>
<dbReference type="PANTHER" id="PTHR30053:SF14">
    <property type="entry name" value="TRANSLATION ELONGATION FACTOR KOW-LIKE DOMAIN-CONTAINING PROTEIN"/>
    <property type="match status" value="1"/>
</dbReference>
<dbReference type="SMART" id="SM00841">
    <property type="entry name" value="Elong-fact-P_C"/>
    <property type="match status" value="1"/>
</dbReference>